<dbReference type="Gene3D" id="3.40.50.1820">
    <property type="entry name" value="alpha/beta hydrolase"/>
    <property type="match status" value="1"/>
</dbReference>
<dbReference type="SUPFAM" id="SSF53474">
    <property type="entry name" value="alpha/beta-Hydrolases"/>
    <property type="match status" value="1"/>
</dbReference>
<protein>
    <submittedName>
        <fullName evidence="3">4140_t:CDS:1</fullName>
    </submittedName>
</protein>
<dbReference type="InterPro" id="IPR032710">
    <property type="entry name" value="NTF2-like_dom_sf"/>
</dbReference>
<dbReference type="EMBL" id="CAJVPV010002085">
    <property type="protein sequence ID" value="CAG8517141.1"/>
    <property type="molecule type" value="Genomic_DNA"/>
</dbReference>
<keyword evidence="4" id="KW-1185">Reference proteome</keyword>
<dbReference type="InterPro" id="IPR002925">
    <property type="entry name" value="Dienelactn_hydro"/>
</dbReference>
<dbReference type="Pfam" id="PF01738">
    <property type="entry name" value="DLH"/>
    <property type="match status" value="1"/>
</dbReference>
<organism evidence="3 4">
    <name type="scientific">Acaulospora morrowiae</name>
    <dbReference type="NCBI Taxonomy" id="94023"/>
    <lineage>
        <taxon>Eukaryota</taxon>
        <taxon>Fungi</taxon>
        <taxon>Fungi incertae sedis</taxon>
        <taxon>Mucoromycota</taxon>
        <taxon>Glomeromycotina</taxon>
        <taxon>Glomeromycetes</taxon>
        <taxon>Diversisporales</taxon>
        <taxon>Acaulosporaceae</taxon>
        <taxon>Acaulospora</taxon>
    </lineage>
</organism>
<dbReference type="InterPro" id="IPR029058">
    <property type="entry name" value="AB_hydrolase_fold"/>
</dbReference>
<dbReference type="PANTHER" id="PTHR38436:SF3">
    <property type="entry name" value="CARBOXYMETHYLENEBUTENOLIDASE-RELATED"/>
    <property type="match status" value="1"/>
</dbReference>
<evidence type="ECO:0000259" key="2">
    <source>
        <dbReference type="Pfam" id="PF01738"/>
    </source>
</evidence>
<comment type="caution">
    <text evidence="3">The sequence shown here is derived from an EMBL/GenBank/DDBJ whole genome shotgun (WGS) entry which is preliminary data.</text>
</comment>
<evidence type="ECO:0000313" key="3">
    <source>
        <dbReference type="EMBL" id="CAG8517141.1"/>
    </source>
</evidence>
<dbReference type="GO" id="GO:0030638">
    <property type="term" value="P:polyketide metabolic process"/>
    <property type="evidence" value="ECO:0007669"/>
    <property type="project" value="InterPro"/>
</dbReference>
<gene>
    <name evidence="3" type="ORF">AMORRO_LOCUS4020</name>
</gene>
<reference evidence="3" key="1">
    <citation type="submission" date="2021-06" db="EMBL/GenBank/DDBJ databases">
        <authorList>
            <person name="Kallberg Y."/>
            <person name="Tangrot J."/>
            <person name="Rosling A."/>
        </authorList>
    </citation>
    <scope>NUCLEOTIDE SEQUENCE</scope>
    <source>
        <strain evidence="3">CL551</strain>
    </source>
</reference>
<dbReference type="Proteomes" id="UP000789342">
    <property type="component" value="Unassembled WGS sequence"/>
</dbReference>
<proteinExistence type="predicted"/>
<name>A0A9N9A4S9_9GLOM</name>
<dbReference type="PANTHER" id="PTHR38436">
    <property type="entry name" value="POLYKETIDE CYCLASE SNOAL-LIKE DOMAIN"/>
    <property type="match status" value="1"/>
</dbReference>
<dbReference type="Gene3D" id="3.10.450.50">
    <property type="match status" value="1"/>
</dbReference>
<evidence type="ECO:0000313" key="4">
    <source>
        <dbReference type="Proteomes" id="UP000789342"/>
    </source>
</evidence>
<feature type="compositionally biased region" description="Polar residues" evidence="1">
    <location>
        <begin position="1"/>
        <end position="13"/>
    </location>
</feature>
<sequence length="395" mass="43669">MSTHSEQITTVTPENDGPSFPAFLAKPKEGSGPGLILLTENLDISQEIEREAILFSQEGYVVLVPDLSTISLDGQDGNMYTSGIINHLANLPEKIGKIGIIGRGRGASVAIKLAASASSTTQAAVSCGVAYYPTNLKEEILELAKIKGPFMVHLADGCDESIKEELKNSTSQNNLISIFEYPGVDYGFASPNVQAPPEVQTAVNTAYTRSLRLLKKIMGPYYDLSALWDKHIEYEFLAKDTQKTVETMVEDAYVNHIPTMTGGVGREHLEQFYHNHFIHSNPTDTRMIPISRTIGIDRVVDEMVVCFTHTQEVDWILPGIPPTNKYVQIPLVVIIHFRGDKLCSEHIYWDQASVLVQIGLLNKEGLPVTGGEQAENLLSKNLKNNELLKKFKKTE</sequence>
<accession>A0A9N9A4S9</accession>
<dbReference type="InterPro" id="IPR009959">
    <property type="entry name" value="Cyclase_SnoaL-like"/>
</dbReference>
<dbReference type="AlphaFoldDB" id="A0A9N9A4S9"/>
<feature type="domain" description="Dienelactone hydrolase" evidence="2">
    <location>
        <begin position="85"/>
        <end position="217"/>
    </location>
</feature>
<feature type="region of interest" description="Disordered" evidence="1">
    <location>
        <begin position="1"/>
        <end position="21"/>
    </location>
</feature>
<evidence type="ECO:0000256" key="1">
    <source>
        <dbReference type="SAM" id="MobiDB-lite"/>
    </source>
</evidence>
<dbReference type="OrthoDB" id="5440at2759"/>
<dbReference type="SUPFAM" id="SSF54427">
    <property type="entry name" value="NTF2-like"/>
    <property type="match status" value="1"/>
</dbReference>
<dbReference type="GO" id="GO:0016787">
    <property type="term" value="F:hydrolase activity"/>
    <property type="evidence" value="ECO:0007669"/>
    <property type="project" value="InterPro"/>
</dbReference>